<dbReference type="PANTHER" id="PTHR42793">
    <property type="entry name" value="COA BINDING DOMAIN CONTAINING PROTEIN"/>
    <property type="match status" value="1"/>
</dbReference>
<reference evidence="6 7" key="1">
    <citation type="journal article" date="2019" name="Int. J. Syst. Evol. Microbiol.">
        <title>The Global Catalogue of Microorganisms (GCM) 10K type strain sequencing project: providing services to taxonomists for standard genome sequencing and annotation.</title>
        <authorList>
            <consortium name="The Broad Institute Genomics Platform"/>
            <consortium name="The Broad Institute Genome Sequencing Center for Infectious Disease"/>
            <person name="Wu L."/>
            <person name="Ma J."/>
        </authorList>
    </citation>
    <scope>NUCLEOTIDE SEQUENCE [LARGE SCALE GENOMIC DNA]</scope>
    <source>
        <strain evidence="6 7">SKJ47</strain>
    </source>
</reference>
<dbReference type="EC" id="6.2.1.13" evidence="2"/>
<name>A0ABD5UTS5_9EURY</name>
<feature type="domain" description="ATP-grasp" evidence="5">
    <location>
        <begin position="524"/>
        <end position="560"/>
    </location>
</feature>
<dbReference type="InterPro" id="IPR016102">
    <property type="entry name" value="Succinyl-CoA_synth-like"/>
</dbReference>
<dbReference type="RefSeq" id="WP_379743953.1">
    <property type="nucleotide sequence ID" value="NZ_JBHSVN010000001.1"/>
</dbReference>
<dbReference type="EMBL" id="JBHSXL010000009">
    <property type="protein sequence ID" value="MFC6892910.1"/>
    <property type="molecule type" value="Genomic_DNA"/>
</dbReference>
<dbReference type="SUPFAM" id="SSF51735">
    <property type="entry name" value="NAD(P)-binding Rossmann-fold domains"/>
    <property type="match status" value="1"/>
</dbReference>
<dbReference type="PROSITE" id="PS50975">
    <property type="entry name" value="ATP_GRASP"/>
    <property type="match status" value="1"/>
</dbReference>
<dbReference type="InterPro" id="IPR013815">
    <property type="entry name" value="ATP_grasp_subdomain_1"/>
</dbReference>
<keyword evidence="6" id="KW-0436">Ligase</keyword>
<accession>A0ABD5UTS5</accession>
<keyword evidence="7" id="KW-1185">Reference proteome</keyword>
<dbReference type="Pfam" id="PF13549">
    <property type="entry name" value="ATP-grasp_5"/>
    <property type="match status" value="1"/>
</dbReference>
<evidence type="ECO:0000256" key="1">
    <source>
        <dbReference type="ARBA" id="ARBA00001619"/>
    </source>
</evidence>
<evidence type="ECO:0000256" key="4">
    <source>
        <dbReference type="SAM" id="MobiDB-lite"/>
    </source>
</evidence>
<dbReference type="Proteomes" id="UP001596296">
    <property type="component" value="Unassembled WGS sequence"/>
</dbReference>
<evidence type="ECO:0000259" key="5">
    <source>
        <dbReference type="PROSITE" id="PS50975"/>
    </source>
</evidence>
<evidence type="ECO:0000256" key="3">
    <source>
        <dbReference type="PROSITE-ProRule" id="PRU00409"/>
    </source>
</evidence>
<dbReference type="Pfam" id="PF13380">
    <property type="entry name" value="CoA_binding_2"/>
    <property type="match status" value="1"/>
</dbReference>
<dbReference type="Gene3D" id="3.30.470.20">
    <property type="entry name" value="ATP-grasp fold, B domain"/>
    <property type="match status" value="1"/>
</dbReference>
<evidence type="ECO:0000256" key="2">
    <source>
        <dbReference type="ARBA" id="ARBA00012957"/>
    </source>
</evidence>
<evidence type="ECO:0000313" key="7">
    <source>
        <dbReference type="Proteomes" id="UP001596296"/>
    </source>
</evidence>
<comment type="catalytic activity">
    <reaction evidence="1">
        <text>acetate + ATP + CoA = acetyl-CoA + ADP + phosphate</text>
        <dbReference type="Rhea" id="RHEA:15081"/>
        <dbReference type="ChEBI" id="CHEBI:30089"/>
        <dbReference type="ChEBI" id="CHEBI:30616"/>
        <dbReference type="ChEBI" id="CHEBI:43474"/>
        <dbReference type="ChEBI" id="CHEBI:57287"/>
        <dbReference type="ChEBI" id="CHEBI:57288"/>
        <dbReference type="ChEBI" id="CHEBI:456216"/>
        <dbReference type="EC" id="6.2.1.13"/>
    </reaction>
</comment>
<dbReference type="AlphaFoldDB" id="A0ABD5UTS5"/>
<protein>
    <recommendedName>
        <fullName evidence="2">acetate--CoA ligase (ADP-forming)</fullName>
        <ecNumber evidence="2">6.2.1.13</ecNumber>
    </recommendedName>
</protein>
<dbReference type="SUPFAM" id="SSF56059">
    <property type="entry name" value="Glutathione synthetase ATP-binding domain-like"/>
    <property type="match status" value="1"/>
</dbReference>
<dbReference type="InterPro" id="IPR032875">
    <property type="entry name" value="Succ_CoA_lig_flav_dom"/>
</dbReference>
<evidence type="ECO:0000313" key="6">
    <source>
        <dbReference type="EMBL" id="MFC6892910.1"/>
    </source>
</evidence>
<feature type="compositionally biased region" description="Basic and acidic residues" evidence="4">
    <location>
        <begin position="468"/>
        <end position="480"/>
    </location>
</feature>
<feature type="compositionally biased region" description="Low complexity" evidence="4">
    <location>
        <begin position="494"/>
        <end position="507"/>
    </location>
</feature>
<feature type="region of interest" description="Disordered" evidence="4">
    <location>
        <begin position="460"/>
        <end position="514"/>
    </location>
</feature>
<dbReference type="GO" id="GO:0005524">
    <property type="term" value="F:ATP binding"/>
    <property type="evidence" value="ECO:0007669"/>
    <property type="project" value="UniProtKB-UniRule"/>
</dbReference>
<dbReference type="GO" id="GO:0043758">
    <property type="term" value="F:acetate-CoA ligase (ADP-forming) activity"/>
    <property type="evidence" value="ECO:0007669"/>
    <property type="project" value="UniProtKB-EC"/>
</dbReference>
<organism evidence="6 7">
    <name type="scientific">Halopenitus salinus</name>
    <dbReference type="NCBI Taxonomy" id="1198295"/>
    <lineage>
        <taxon>Archaea</taxon>
        <taxon>Methanobacteriati</taxon>
        <taxon>Methanobacteriota</taxon>
        <taxon>Stenosarchaea group</taxon>
        <taxon>Halobacteria</taxon>
        <taxon>Halobacteriales</taxon>
        <taxon>Haloferacaceae</taxon>
        <taxon>Halopenitus</taxon>
    </lineage>
</organism>
<dbReference type="FunFam" id="3.30.1490.20:FF:000020">
    <property type="entry name" value="Protein lysine acetyltransferase"/>
    <property type="match status" value="1"/>
</dbReference>
<dbReference type="Gene3D" id="3.30.1490.20">
    <property type="entry name" value="ATP-grasp fold, A domain"/>
    <property type="match status" value="1"/>
</dbReference>
<dbReference type="Gene3D" id="3.40.50.720">
    <property type="entry name" value="NAD(P)-binding Rossmann-like Domain"/>
    <property type="match status" value="1"/>
</dbReference>
<dbReference type="Pfam" id="PF13607">
    <property type="entry name" value="Succ_CoA_lig"/>
    <property type="match status" value="1"/>
</dbReference>
<keyword evidence="3" id="KW-0547">Nucleotide-binding</keyword>
<dbReference type="PANTHER" id="PTHR42793:SF1">
    <property type="entry name" value="PEPTIDYL-LYSINE N-ACETYLTRANSFERASE PATZ"/>
    <property type="match status" value="1"/>
</dbReference>
<dbReference type="SMART" id="SM00881">
    <property type="entry name" value="CoA_binding"/>
    <property type="match status" value="1"/>
</dbReference>
<dbReference type="InterPro" id="IPR003781">
    <property type="entry name" value="CoA-bd"/>
</dbReference>
<sequence length="732" mass="77549">MDTRIDLDPLFSPSSVAVVGASPDSWYSSQLMDNLLEYGFDGTVYPVNPSREEAWGRTCYDDVSELPEVVDLVVVSIPREYVVETVAEAGGMGVPAALVITAGFAEADERGRELEAELAATAQEYDIRVGGPNCIGLANALEGTVLTSTCSRRPEPGSIGLVSQSGALAFTTFFERAADEDVDFAYIASTGNEADLSVTDYVDYMADDPEVSVICVYLEGLEDPRRFMDAAARARRNGTPVLVVKTGRTSDAEAATLSHTGSVAGDDDVWQGSFDQVGVERVDDISDLLVRASAHAAFDPPESDRVCIASTSGGLAGHLADLAGERDLSLPDIDGDTERALLDIDDLLTFGEMHNPADIRGYGADVLPEITDALLADDGFDAYVLAVGLPAVDERADAIADDLLEIGETADAPVFVLWTGRKDPADLDDPQPYERVRAEMPLFYDPARCMDAVASLVRSGAPMAESDTPDRRWANGDPRRSANATDGTIDEGSTRSTGSTGPAGSTGSDHDLPDDRVLTWSEAESLVRSFGIDLLRTGVAGSSDEAVAYAEEIGYPVALKVDSPDVPHRSDADAVRLGLSDADSVRDAYDAVLENARSHVPGADVEGVLVQPMIADGTEAFVGASTEEAFGPTVTVGAGGTLVEAFDDAVVRIPPVTREEAREAIDETELSRLLEGYRGEEPGDVEALASLLENVSRLASEVPAIEELDLNPVVVHAEGEGVSIPDVLVKTR</sequence>
<comment type="caution">
    <text evidence="6">The sequence shown here is derived from an EMBL/GenBank/DDBJ whole genome shotgun (WGS) entry which is preliminary data.</text>
</comment>
<dbReference type="InterPro" id="IPR011761">
    <property type="entry name" value="ATP-grasp"/>
</dbReference>
<keyword evidence="3" id="KW-0067">ATP-binding</keyword>
<dbReference type="Gene3D" id="3.40.50.261">
    <property type="entry name" value="Succinyl-CoA synthetase domains"/>
    <property type="match status" value="2"/>
</dbReference>
<proteinExistence type="predicted"/>
<dbReference type="InterPro" id="IPR036291">
    <property type="entry name" value="NAD(P)-bd_dom_sf"/>
</dbReference>
<gene>
    <name evidence="6" type="ORF">ACFQE9_09880</name>
</gene>
<dbReference type="SUPFAM" id="SSF52210">
    <property type="entry name" value="Succinyl-CoA synthetase domains"/>
    <property type="match status" value="2"/>
</dbReference>